<reference evidence="2" key="1">
    <citation type="submission" date="2022-01" db="EMBL/GenBank/DDBJ databases">
        <authorList>
            <person name="Jo J.-H."/>
            <person name="Im W.-T."/>
        </authorList>
    </citation>
    <scope>NUCLEOTIDE SEQUENCE</scope>
    <source>
        <strain evidence="2">G124</strain>
    </source>
</reference>
<feature type="transmembrane region" description="Helical" evidence="1">
    <location>
        <begin position="35"/>
        <end position="53"/>
    </location>
</feature>
<evidence type="ECO:0000313" key="3">
    <source>
        <dbReference type="Proteomes" id="UP001139410"/>
    </source>
</evidence>
<keyword evidence="1" id="KW-0812">Transmembrane</keyword>
<feature type="transmembrane region" description="Helical" evidence="1">
    <location>
        <begin position="168"/>
        <end position="194"/>
    </location>
</feature>
<protein>
    <recommendedName>
        <fullName evidence="4">Yip1 domain-containing protein</fullName>
    </recommendedName>
</protein>
<accession>A0A9X1QJD5</accession>
<dbReference type="EMBL" id="JAKFGM010000001">
    <property type="protein sequence ID" value="MCF2514485.1"/>
    <property type="molecule type" value="Genomic_DNA"/>
</dbReference>
<dbReference type="RefSeq" id="WP_235066946.1">
    <property type="nucleotide sequence ID" value="NZ_JAKFGM010000001.1"/>
</dbReference>
<dbReference type="AlphaFoldDB" id="A0A9X1QJD5"/>
<feature type="transmembrane region" description="Helical" evidence="1">
    <location>
        <begin position="73"/>
        <end position="94"/>
    </location>
</feature>
<feature type="transmembrane region" description="Helical" evidence="1">
    <location>
        <begin position="106"/>
        <end position="124"/>
    </location>
</feature>
<name>A0A9X1QJD5_9SPHN</name>
<evidence type="ECO:0008006" key="4">
    <source>
        <dbReference type="Google" id="ProtNLM"/>
    </source>
</evidence>
<keyword evidence="1" id="KW-0472">Membrane</keyword>
<gene>
    <name evidence="2" type="ORF">LVY65_05315</name>
</gene>
<feature type="transmembrane region" description="Helical" evidence="1">
    <location>
        <begin position="136"/>
        <end position="156"/>
    </location>
</feature>
<organism evidence="2 3">
    <name type="scientific">Sphingomonas cremea</name>
    <dbReference type="NCBI Taxonomy" id="2904799"/>
    <lineage>
        <taxon>Bacteria</taxon>
        <taxon>Pseudomonadati</taxon>
        <taxon>Pseudomonadota</taxon>
        <taxon>Alphaproteobacteria</taxon>
        <taxon>Sphingomonadales</taxon>
        <taxon>Sphingomonadaceae</taxon>
        <taxon>Sphingomonas</taxon>
    </lineage>
</organism>
<dbReference type="Proteomes" id="UP001139410">
    <property type="component" value="Unassembled WGS sequence"/>
</dbReference>
<comment type="caution">
    <text evidence="2">The sequence shown here is derived from an EMBL/GenBank/DDBJ whole genome shotgun (WGS) entry which is preliminary data.</text>
</comment>
<proteinExistence type="predicted"/>
<evidence type="ECO:0000256" key="1">
    <source>
        <dbReference type="SAM" id="Phobius"/>
    </source>
</evidence>
<keyword evidence="1" id="KW-1133">Transmembrane helix</keyword>
<sequence>MWRIIRSPIATLKLAEKDALEPGKALFDELVSPPIFLLLTLILVHSVELVTVGESEIVTNTQGFSGLISSDTALIIFRILTFAVLPLAAAVRLLRLRGIKLGKESLRAPFYAQCYVTGLFALMWDVASLFAAERFSLPVAVYFSLLALSLLWLLVVEARWFAVEAKGSLAVGFGNAAIMIGQWLLLVAMTVMLLR</sequence>
<evidence type="ECO:0000313" key="2">
    <source>
        <dbReference type="EMBL" id="MCF2514485.1"/>
    </source>
</evidence>
<keyword evidence="3" id="KW-1185">Reference proteome</keyword>